<dbReference type="EMBL" id="LUEZ02000010">
    <property type="protein sequence ID" value="RDB28875.1"/>
    <property type="molecule type" value="Genomic_DNA"/>
</dbReference>
<dbReference type="InParanoid" id="A0A369K881"/>
<evidence type="ECO:0000256" key="4">
    <source>
        <dbReference type="ARBA" id="ARBA00022884"/>
    </source>
</evidence>
<comment type="caution">
    <text evidence="8">The sequence shown here is derived from an EMBL/GenBank/DDBJ whole genome shotgun (WGS) entry which is preliminary data.</text>
</comment>
<name>A0A369K881_HYPMA</name>
<protein>
    <submittedName>
        <fullName evidence="8">Ribonuclease 3</fullName>
    </submittedName>
</protein>
<dbReference type="SUPFAM" id="SSF69065">
    <property type="entry name" value="RNase III domain-like"/>
    <property type="match status" value="1"/>
</dbReference>
<keyword evidence="4" id="KW-0694">RNA-binding</keyword>
<evidence type="ECO:0000313" key="8">
    <source>
        <dbReference type="EMBL" id="RDB28875.1"/>
    </source>
</evidence>
<dbReference type="STRING" id="39966.A0A369K881"/>
<feature type="domain" description="DRBM" evidence="6">
    <location>
        <begin position="238"/>
        <end position="303"/>
    </location>
</feature>
<dbReference type="InterPro" id="IPR014720">
    <property type="entry name" value="dsRBD_dom"/>
</dbReference>
<keyword evidence="1" id="KW-0540">Nuclease</keyword>
<dbReference type="AlphaFoldDB" id="A0A369K881"/>
<accession>A0A369K881</accession>
<dbReference type="InterPro" id="IPR036389">
    <property type="entry name" value="RNase_III_sf"/>
</dbReference>
<evidence type="ECO:0000256" key="3">
    <source>
        <dbReference type="ARBA" id="ARBA00022801"/>
    </source>
</evidence>
<evidence type="ECO:0000313" key="9">
    <source>
        <dbReference type="Proteomes" id="UP000076154"/>
    </source>
</evidence>
<dbReference type="SUPFAM" id="SSF54768">
    <property type="entry name" value="dsRNA-binding domain-like"/>
    <property type="match status" value="1"/>
</dbReference>
<proteinExistence type="predicted"/>
<dbReference type="Pfam" id="PF00035">
    <property type="entry name" value="dsrm"/>
    <property type="match status" value="1"/>
</dbReference>
<evidence type="ECO:0000256" key="2">
    <source>
        <dbReference type="ARBA" id="ARBA00022759"/>
    </source>
</evidence>
<dbReference type="SMART" id="SM00358">
    <property type="entry name" value="DSRM"/>
    <property type="match status" value="1"/>
</dbReference>
<sequence length="305" mass="33892">MNQTFSAGAGSSTFLKRTHAGEQLDHLPPLPKINSDLVLQVFTHVSLRRLAGRPEDYGDNERLIALGKAVLDVAVTFALFNKRPMLKTSDICTQRDQVLSDANIENWVKTYGLRQKLRCHPNVFPVLNTPKEARSIFYAYVGGVYSEHGSDTVQEWISRLLDDRQIMPPHPPQPRSSQFMDGPPQKKVKSEQPPSPEPSRIFFASQPPPSPPRQPPAPHPPPTSLPNPLAPAQPNLPFLPLFNQTATQRRVTVEYPAEFTGPPHAGRWRVRCVVNGIPKGVGTGSSKQVAKEEAARQAYYAMGWT</sequence>
<dbReference type="PANTHER" id="PTHR11207:SF0">
    <property type="entry name" value="RIBONUCLEASE 3"/>
    <property type="match status" value="1"/>
</dbReference>
<dbReference type="GO" id="GO:0003725">
    <property type="term" value="F:double-stranded RNA binding"/>
    <property type="evidence" value="ECO:0007669"/>
    <property type="project" value="TreeGrafter"/>
</dbReference>
<evidence type="ECO:0000259" key="6">
    <source>
        <dbReference type="SMART" id="SM00358"/>
    </source>
</evidence>
<dbReference type="GO" id="GO:0006396">
    <property type="term" value="P:RNA processing"/>
    <property type="evidence" value="ECO:0007669"/>
    <property type="project" value="InterPro"/>
</dbReference>
<dbReference type="GO" id="GO:0010468">
    <property type="term" value="P:regulation of gene expression"/>
    <property type="evidence" value="ECO:0007669"/>
    <property type="project" value="TreeGrafter"/>
</dbReference>
<dbReference type="PANTHER" id="PTHR11207">
    <property type="entry name" value="RIBONUCLEASE III"/>
    <property type="match status" value="1"/>
</dbReference>
<evidence type="ECO:0000256" key="5">
    <source>
        <dbReference type="SAM" id="MobiDB-lite"/>
    </source>
</evidence>
<keyword evidence="2" id="KW-0255">Endonuclease</keyword>
<dbReference type="Gene3D" id="3.30.160.20">
    <property type="match status" value="1"/>
</dbReference>
<evidence type="ECO:0000256" key="1">
    <source>
        <dbReference type="ARBA" id="ARBA00022722"/>
    </source>
</evidence>
<feature type="region of interest" description="Disordered" evidence="5">
    <location>
        <begin position="164"/>
        <end position="237"/>
    </location>
</feature>
<organism evidence="8 9">
    <name type="scientific">Hypsizygus marmoreus</name>
    <name type="common">White beech mushroom</name>
    <name type="synonym">Agaricus marmoreus</name>
    <dbReference type="NCBI Taxonomy" id="39966"/>
    <lineage>
        <taxon>Eukaryota</taxon>
        <taxon>Fungi</taxon>
        <taxon>Dikarya</taxon>
        <taxon>Basidiomycota</taxon>
        <taxon>Agaricomycotina</taxon>
        <taxon>Agaricomycetes</taxon>
        <taxon>Agaricomycetidae</taxon>
        <taxon>Agaricales</taxon>
        <taxon>Tricholomatineae</taxon>
        <taxon>Lyophyllaceae</taxon>
        <taxon>Hypsizygus</taxon>
    </lineage>
</organism>
<reference evidence="8" key="1">
    <citation type="submission" date="2018-04" db="EMBL/GenBank/DDBJ databases">
        <title>Whole genome sequencing of Hypsizygus marmoreus.</title>
        <authorList>
            <person name="Choi I.-G."/>
            <person name="Min B."/>
            <person name="Kim J.-G."/>
            <person name="Kim S."/>
            <person name="Oh Y.-L."/>
            <person name="Kong W.-S."/>
            <person name="Park H."/>
            <person name="Jeong J."/>
            <person name="Song E.-S."/>
        </authorList>
    </citation>
    <scope>NUCLEOTIDE SEQUENCE [LARGE SCALE GENOMIC DNA]</scope>
    <source>
        <strain evidence="8">51987-8</strain>
    </source>
</reference>
<dbReference type="OrthoDB" id="2392202at2759"/>
<keyword evidence="3" id="KW-0378">Hydrolase</keyword>
<evidence type="ECO:0000259" key="7">
    <source>
        <dbReference type="SMART" id="SM00535"/>
    </source>
</evidence>
<dbReference type="Gene3D" id="1.10.1520.10">
    <property type="entry name" value="Ribonuclease III domain"/>
    <property type="match status" value="1"/>
</dbReference>
<dbReference type="Proteomes" id="UP000076154">
    <property type="component" value="Unassembled WGS sequence"/>
</dbReference>
<feature type="compositionally biased region" description="Pro residues" evidence="5">
    <location>
        <begin position="206"/>
        <end position="231"/>
    </location>
</feature>
<dbReference type="Pfam" id="PF14622">
    <property type="entry name" value="Ribonucleas_3_3"/>
    <property type="match status" value="1"/>
</dbReference>
<feature type="domain" description="RNase III" evidence="7">
    <location>
        <begin position="36"/>
        <end position="167"/>
    </location>
</feature>
<dbReference type="GO" id="GO:0005634">
    <property type="term" value="C:nucleus"/>
    <property type="evidence" value="ECO:0007669"/>
    <property type="project" value="TreeGrafter"/>
</dbReference>
<gene>
    <name evidence="8" type="primary">rnc_3</name>
    <name evidence="8" type="ORF">Hypma_015710</name>
</gene>
<dbReference type="SMART" id="SM00535">
    <property type="entry name" value="RIBOc"/>
    <property type="match status" value="1"/>
</dbReference>
<keyword evidence="9" id="KW-1185">Reference proteome</keyword>
<dbReference type="InterPro" id="IPR000999">
    <property type="entry name" value="RNase_III_dom"/>
</dbReference>
<dbReference type="GO" id="GO:0004525">
    <property type="term" value="F:ribonuclease III activity"/>
    <property type="evidence" value="ECO:0007669"/>
    <property type="project" value="InterPro"/>
</dbReference>